<comment type="similarity">
    <text evidence="1 8">Belongs to the SbcD family.</text>
</comment>
<dbReference type="Gene3D" id="3.60.21.10">
    <property type="match status" value="1"/>
</dbReference>
<reference evidence="11 12" key="1">
    <citation type="submission" date="2019-10" db="EMBL/GenBank/DDBJ databases">
        <title>Gracilibacillus sp. nov. isolated from rice seeds.</title>
        <authorList>
            <person name="He S."/>
        </authorList>
    </citation>
    <scope>NUCLEOTIDE SEQUENCE [LARGE SCALE GENOMIC DNA]</scope>
    <source>
        <strain evidence="11 12">TD8</strain>
    </source>
</reference>
<evidence type="ECO:0000313" key="12">
    <source>
        <dbReference type="Proteomes" id="UP000480246"/>
    </source>
</evidence>
<keyword evidence="8" id="KW-0255">Endonuclease</keyword>
<dbReference type="CDD" id="cd00840">
    <property type="entry name" value="MPP_Mre11_N"/>
    <property type="match status" value="1"/>
</dbReference>
<keyword evidence="12" id="KW-1185">Reference proteome</keyword>
<evidence type="ECO:0000256" key="2">
    <source>
        <dbReference type="ARBA" id="ARBA00011322"/>
    </source>
</evidence>
<comment type="subunit">
    <text evidence="2 8">Heterodimer of SbcC and SbcD.</text>
</comment>
<comment type="caution">
    <text evidence="11">The sequence shown here is derived from an EMBL/GenBank/DDBJ whole genome shotgun (WGS) entry which is preliminary data.</text>
</comment>
<dbReference type="GO" id="GO:0006310">
    <property type="term" value="P:DNA recombination"/>
    <property type="evidence" value="ECO:0007669"/>
    <property type="project" value="UniProtKB-KW"/>
</dbReference>
<accession>A0A7C8GUV2</accession>
<gene>
    <name evidence="8" type="primary">sbcD</name>
    <name evidence="11" type="ORF">F9U64_04575</name>
</gene>
<keyword evidence="4 8" id="KW-0540">Nuclease</keyword>
<keyword evidence="6 8" id="KW-0269">Exonuclease</keyword>
<evidence type="ECO:0000256" key="1">
    <source>
        <dbReference type="ARBA" id="ARBA00010555"/>
    </source>
</evidence>
<evidence type="ECO:0000256" key="7">
    <source>
        <dbReference type="ARBA" id="ARBA00023172"/>
    </source>
</evidence>
<proteinExistence type="inferred from homology"/>
<feature type="domain" description="Calcineurin-like phosphoesterase" evidence="9">
    <location>
        <begin position="1"/>
        <end position="219"/>
    </location>
</feature>
<dbReference type="InterPro" id="IPR004843">
    <property type="entry name" value="Calcineurin-like_PHP"/>
</dbReference>
<dbReference type="InterPro" id="IPR050535">
    <property type="entry name" value="DNA_Repair-Maintenance_Comp"/>
</dbReference>
<dbReference type="NCBIfam" id="TIGR00619">
    <property type="entry name" value="sbcd"/>
    <property type="match status" value="1"/>
</dbReference>
<evidence type="ECO:0000256" key="8">
    <source>
        <dbReference type="RuleBase" id="RU363069"/>
    </source>
</evidence>
<dbReference type="AlphaFoldDB" id="A0A7C8GUV2"/>
<dbReference type="OrthoDB" id="9773856at2"/>
<keyword evidence="7 8" id="KW-0233">DNA recombination</keyword>
<evidence type="ECO:0000259" key="10">
    <source>
        <dbReference type="Pfam" id="PF12320"/>
    </source>
</evidence>
<dbReference type="GO" id="GO:0008408">
    <property type="term" value="F:3'-5' exonuclease activity"/>
    <property type="evidence" value="ECO:0007669"/>
    <property type="project" value="InterPro"/>
</dbReference>
<sequence length="384" mass="44475">MKILHTADWHLGKLVHGIHMTEDQTKVLDQIMELIIRKEPDVLIIAGDLYDRSVPPREAVELLNQVFTRICTEIGIPVLAISGNHDSPDRLGFGASLFRSRQLYLHTSLEQAFIPVTLEDKDGPINFHLIPYFEPAQVREYFQEEEIQTHHQAMEKVIDTIRDSMDPDERHIIVAHTFAAGGMESDSEERLTMIGGSPYVDASLFIDFDYTALGHLHRPQKIMKDTIRYSGSIMKYSFSEANHQKSVTMVNMNASGSCEIDQIPLTPDRDMKSVKGYFQEIMEEKVISRTEDYLQVELLDDGQILDPVSKLRTLFPNILRLERKQYLLGLSIKDREKIQKKQEMNHEQLFQAFYKQIKQEELPDDRSNYIHEVITSLMKEEREK</sequence>
<evidence type="ECO:0000259" key="9">
    <source>
        <dbReference type="Pfam" id="PF00149"/>
    </source>
</evidence>
<protein>
    <recommendedName>
        <fullName evidence="3 8">Nuclease SbcCD subunit D</fullName>
    </recommendedName>
</protein>
<keyword evidence="8" id="KW-0235">DNA replication</keyword>
<dbReference type="Pfam" id="PF00149">
    <property type="entry name" value="Metallophos"/>
    <property type="match status" value="1"/>
</dbReference>
<dbReference type="SUPFAM" id="SSF56300">
    <property type="entry name" value="Metallo-dependent phosphatases"/>
    <property type="match status" value="1"/>
</dbReference>
<dbReference type="InterPro" id="IPR004593">
    <property type="entry name" value="SbcD"/>
</dbReference>
<dbReference type="PANTHER" id="PTHR30337:SF0">
    <property type="entry name" value="NUCLEASE SBCCD SUBUNIT D"/>
    <property type="match status" value="1"/>
</dbReference>
<dbReference type="Pfam" id="PF12320">
    <property type="entry name" value="SbcD_C"/>
    <property type="match status" value="1"/>
</dbReference>
<evidence type="ECO:0000313" key="11">
    <source>
        <dbReference type="EMBL" id="KAB8138550.1"/>
    </source>
</evidence>
<dbReference type="InterPro" id="IPR026843">
    <property type="entry name" value="SbcD_C"/>
</dbReference>
<dbReference type="PANTHER" id="PTHR30337">
    <property type="entry name" value="COMPONENT OF ATP-DEPENDENT DSDNA EXONUCLEASE"/>
    <property type="match status" value="1"/>
</dbReference>
<dbReference type="Proteomes" id="UP000480246">
    <property type="component" value="Unassembled WGS sequence"/>
</dbReference>
<dbReference type="GO" id="GO:0004519">
    <property type="term" value="F:endonuclease activity"/>
    <property type="evidence" value="ECO:0007669"/>
    <property type="project" value="UniProtKB-KW"/>
</dbReference>
<dbReference type="GO" id="GO:0006260">
    <property type="term" value="P:DNA replication"/>
    <property type="evidence" value="ECO:0007669"/>
    <property type="project" value="UniProtKB-KW"/>
</dbReference>
<evidence type="ECO:0000256" key="4">
    <source>
        <dbReference type="ARBA" id="ARBA00022722"/>
    </source>
</evidence>
<dbReference type="InterPro" id="IPR041796">
    <property type="entry name" value="Mre11_N"/>
</dbReference>
<organism evidence="11 12">
    <name type="scientific">Gracilibacillus oryzae</name>
    <dbReference type="NCBI Taxonomy" id="1672701"/>
    <lineage>
        <taxon>Bacteria</taxon>
        <taxon>Bacillati</taxon>
        <taxon>Bacillota</taxon>
        <taxon>Bacilli</taxon>
        <taxon>Bacillales</taxon>
        <taxon>Bacillaceae</taxon>
        <taxon>Gracilibacillus</taxon>
    </lineage>
</organism>
<evidence type="ECO:0000256" key="3">
    <source>
        <dbReference type="ARBA" id="ARBA00013365"/>
    </source>
</evidence>
<name>A0A7C8GUV2_9BACI</name>
<dbReference type="EMBL" id="WEID01000016">
    <property type="protein sequence ID" value="KAB8138550.1"/>
    <property type="molecule type" value="Genomic_DNA"/>
</dbReference>
<comment type="function">
    <text evidence="8">SbcCD cleaves DNA hairpin structures. These structures can inhibit DNA replication and are intermediates in certain DNA recombination reactions. The complex acts as a 3'-&gt;5' double strand exonuclease that can open hairpins. It also has a 5' single-strand endonuclease activity.</text>
</comment>
<keyword evidence="5 8" id="KW-0378">Hydrolase</keyword>
<evidence type="ECO:0000256" key="5">
    <source>
        <dbReference type="ARBA" id="ARBA00022801"/>
    </source>
</evidence>
<dbReference type="InterPro" id="IPR029052">
    <property type="entry name" value="Metallo-depent_PP-like"/>
</dbReference>
<feature type="domain" description="Nuclease SbcCD subunit D C-terminal" evidence="10">
    <location>
        <begin position="269"/>
        <end position="356"/>
    </location>
</feature>
<evidence type="ECO:0000256" key="6">
    <source>
        <dbReference type="ARBA" id="ARBA00022839"/>
    </source>
</evidence>